<evidence type="ECO:0000256" key="4">
    <source>
        <dbReference type="ARBA" id="ARBA00023277"/>
    </source>
</evidence>
<keyword evidence="4" id="KW-0119">Carbohydrate metabolism</keyword>
<evidence type="ECO:0000256" key="7">
    <source>
        <dbReference type="RuleBase" id="RU361153"/>
    </source>
</evidence>
<comment type="similarity">
    <text evidence="1 7">Belongs to the glycosyl hydrolase 5 (cellulase A) family.</text>
</comment>
<keyword evidence="6" id="KW-0624">Polysaccharide degradation</keyword>
<dbReference type="InterPro" id="IPR017853">
    <property type="entry name" value="GH"/>
</dbReference>
<accession>A0A7W5E4N6</accession>
<dbReference type="PANTHER" id="PTHR31297:SF41">
    <property type="entry name" value="ENDOGLUCANASE, PUTATIVE (AFU_ORTHOLOGUE AFUA_5G01830)-RELATED"/>
    <property type="match status" value="1"/>
</dbReference>
<evidence type="ECO:0000256" key="1">
    <source>
        <dbReference type="ARBA" id="ARBA00005641"/>
    </source>
</evidence>
<keyword evidence="5 7" id="KW-0326">Glycosidase</keyword>
<evidence type="ECO:0000256" key="5">
    <source>
        <dbReference type="ARBA" id="ARBA00023295"/>
    </source>
</evidence>
<dbReference type="GO" id="GO:0008422">
    <property type="term" value="F:beta-glucosidase activity"/>
    <property type="evidence" value="ECO:0007669"/>
    <property type="project" value="TreeGrafter"/>
</dbReference>
<organism evidence="9 10">
    <name type="scientific">Aporhodopirellula rubra</name>
    <dbReference type="NCBI Taxonomy" id="980271"/>
    <lineage>
        <taxon>Bacteria</taxon>
        <taxon>Pseudomonadati</taxon>
        <taxon>Planctomycetota</taxon>
        <taxon>Planctomycetia</taxon>
        <taxon>Pirellulales</taxon>
        <taxon>Pirellulaceae</taxon>
        <taxon>Aporhodopirellula</taxon>
    </lineage>
</organism>
<dbReference type="EMBL" id="JACHXU010000030">
    <property type="protein sequence ID" value="MBB3210018.1"/>
    <property type="molecule type" value="Genomic_DNA"/>
</dbReference>
<dbReference type="Proteomes" id="UP000536179">
    <property type="component" value="Unassembled WGS sequence"/>
</dbReference>
<dbReference type="GO" id="GO:0005576">
    <property type="term" value="C:extracellular region"/>
    <property type="evidence" value="ECO:0007669"/>
    <property type="project" value="TreeGrafter"/>
</dbReference>
<feature type="domain" description="Glycoside hydrolase family 5" evidence="8">
    <location>
        <begin position="52"/>
        <end position="220"/>
    </location>
</feature>
<dbReference type="GO" id="GO:0009986">
    <property type="term" value="C:cell surface"/>
    <property type="evidence" value="ECO:0007669"/>
    <property type="project" value="TreeGrafter"/>
</dbReference>
<gene>
    <name evidence="9" type="ORF">FHS27_005864</name>
</gene>
<dbReference type="AlphaFoldDB" id="A0A7W5E4N6"/>
<evidence type="ECO:0000256" key="2">
    <source>
        <dbReference type="ARBA" id="ARBA00022801"/>
    </source>
</evidence>
<keyword evidence="2 7" id="KW-0378">Hydrolase</keyword>
<dbReference type="InterPro" id="IPR050386">
    <property type="entry name" value="Glycosyl_hydrolase_5"/>
</dbReference>
<dbReference type="RefSeq" id="WP_184309053.1">
    <property type="nucleotide sequence ID" value="NZ_JACHXU010000030.1"/>
</dbReference>
<dbReference type="PROSITE" id="PS51257">
    <property type="entry name" value="PROKAR_LIPOPROTEIN"/>
    <property type="match status" value="1"/>
</dbReference>
<evidence type="ECO:0000313" key="9">
    <source>
        <dbReference type="EMBL" id="MBB3210018.1"/>
    </source>
</evidence>
<evidence type="ECO:0000313" key="10">
    <source>
        <dbReference type="Proteomes" id="UP000536179"/>
    </source>
</evidence>
<reference evidence="9 10" key="1">
    <citation type="submission" date="2020-08" db="EMBL/GenBank/DDBJ databases">
        <title>Genomic Encyclopedia of Type Strains, Phase III (KMG-III): the genomes of soil and plant-associated and newly described type strains.</title>
        <authorList>
            <person name="Whitman W."/>
        </authorList>
    </citation>
    <scope>NUCLEOTIDE SEQUENCE [LARGE SCALE GENOMIC DNA]</scope>
    <source>
        <strain evidence="9 10">CECT 8075</strain>
    </source>
</reference>
<evidence type="ECO:0000256" key="3">
    <source>
        <dbReference type="ARBA" id="ARBA00023001"/>
    </source>
</evidence>
<dbReference type="GO" id="GO:0030245">
    <property type="term" value="P:cellulose catabolic process"/>
    <property type="evidence" value="ECO:0007669"/>
    <property type="project" value="UniProtKB-KW"/>
</dbReference>
<keyword evidence="3" id="KW-0136">Cellulose degradation</keyword>
<dbReference type="InterPro" id="IPR001547">
    <property type="entry name" value="Glyco_hydro_5"/>
</dbReference>
<protein>
    <submittedName>
        <fullName evidence="9">Aryl-phospho-beta-D-glucosidase BglC (GH1 family)</fullName>
    </submittedName>
</protein>
<dbReference type="Gene3D" id="3.20.20.80">
    <property type="entry name" value="Glycosidases"/>
    <property type="match status" value="2"/>
</dbReference>
<dbReference type="PANTHER" id="PTHR31297">
    <property type="entry name" value="GLUCAN ENDO-1,6-BETA-GLUCOSIDASE B"/>
    <property type="match status" value="1"/>
</dbReference>
<evidence type="ECO:0000259" key="8">
    <source>
        <dbReference type="Pfam" id="PF00150"/>
    </source>
</evidence>
<keyword evidence="10" id="KW-1185">Reference proteome</keyword>
<name>A0A7W5E4N6_9BACT</name>
<proteinExistence type="inferred from homology"/>
<sequence length="527" mass="60435">MNLTNKTSNAWRGIGRICGLVIAILIACDSANLRAQTLPEPAWDQLPRWRGFNLLEKFHLDWSNGPFLESDFQMISDLGFNFVRLPMDYRVWIQNGDWNRFDEKTFREIDQAIAWGKEYSIHVCINFHRAPGFTVASPPEKTNLWTDPVTQQVCAKHWGEFARRYENVSNRNLSFNLFNEPADIDESAYVAVVQKMADAIRQHDPKRLIICDGMQWGQQPVAGLRDLHVAQATRGYAPIQITHYRANWMKGSDQFPTPTWPRIVADGTLYAPTKDDIPINARGPLRITSHWTDDTPLRLRVGTVSSDNTLVVRADGRTVFEKSFAPGPGDGEWRSSEYSKQWQSYKAIYNRNYETIIPAGTRSVEIANTKGDWLSLTEIGIGHRNAKGYQRETIVGFRNRWASPPSSLTYHTIKPSDDSSRPHFTGAEQEDRLWLWDEGVAPWLDASRSGTGVLVGEFGCYHRTPHDVTLAWMEDSLANWQRAGIGWALWNLRGSFGVLDSERRDVKYEQYRGHKLDRKMLDLLQRY</sequence>
<dbReference type="Pfam" id="PF00150">
    <property type="entry name" value="Cellulase"/>
    <property type="match status" value="1"/>
</dbReference>
<evidence type="ECO:0000256" key="6">
    <source>
        <dbReference type="ARBA" id="ARBA00023326"/>
    </source>
</evidence>
<comment type="caution">
    <text evidence="9">The sequence shown here is derived from an EMBL/GenBank/DDBJ whole genome shotgun (WGS) entry which is preliminary data.</text>
</comment>
<dbReference type="SUPFAM" id="SSF51445">
    <property type="entry name" value="(Trans)glycosidases"/>
    <property type="match status" value="1"/>
</dbReference>